<protein>
    <recommendedName>
        <fullName evidence="6">Flavin-containing monooxygenase</fullName>
        <ecNumber evidence="6">1.-.-.-</ecNumber>
    </recommendedName>
</protein>
<keyword evidence="4" id="KW-0521">NADP</keyword>
<evidence type="ECO:0000313" key="8">
    <source>
        <dbReference type="Proteomes" id="UP000631114"/>
    </source>
</evidence>
<proteinExistence type="inferred from homology"/>
<evidence type="ECO:0000256" key="5">
    <source>
        <dbReference type="ARBA" id="ARBA00023002"/>
    </source>
</evidence>
<evidence type="ECO:0000256" key="3">
    <source>
        <dbReference type="ARBA" id="ARBA00022827"/>
    </source>
</evidence>
<keyword evidence="8" id="KW-1185">Reference proteome</keyword>
<dbReference type="SUPFAM" id="SSF51905">
    <property type="entry name" value="FAD/NAD(P)-binding domain"/>
    <property type="match status" value="2"/>
</dbReference>
<evidence type="ECO:0000256" key="2">
    <source>
        <dbReference type="ARBA" id="ARBA00022630"/>
    </source>
</evidence>
<reference evidence="7 8" key="1">
    <citation type="submission" date="2020-10" db="EMBL/GenBank/DDBJ databases">
        <title>The Coptis chinensis genome and diversification of protoberbering-type alkaloids.</title>
        <authorList>
            <person name="Wang B."/>
            <person name="Shu S."/>
            <person name="Song C."/>
            <person name="Liu Y."/>
        </authorList>
    </citation>
    <scope>NUCLEOTIDE SEQUENCE [LARGE SCALE GENOMIC DNA]</scope>
    <source>
        <strain evidence="7">HL-2020</strain>
        <tissue evidence="7">Leaf</tissue>
    </source>
</reference>
<organism evidence="7 8">
    <name type="scientific">Coptis chinensis</name>
    <dbReference type="NCBI Taxonomy" id="261450"/>
    <lineage>
        <taxon>Eukaryota</taxon>
        <taxon>Viridiplantae</taxon>
        <taxon>Streptophyta</taxon>
        <taxon>Embryophyta</taxon>
        <taxon>Tracheophyta</taxon>
        <taxon>Spermatophyta</taxon>
        <taxon>Magnoliopsida</taxon>
        <taxon>Ranunculales</taxon>
        <taxon>Ranunculaceae</taxon>
        <taxon>Coptidoideae</taxon>
        <taxon>Coptis</taxon>
    </lineage>
</organism>
<keyword evidence="3 6" id="KW-0274">FAD</keyword>
<dbReference type="InterPro" id="IPR036188">
    <property type="entry name" value="FAD/NAD-bd_sf"/>
</dbReference>
<evidence type="ECO:0000256" key="4">
    <source>
        <dbReference type="ARBA" id="ARBA00022857"/>
    </source>
</evidence>
<dbReference type="EC" id="1.-.-.-" evidence="6"/>
<dbReference type="InterPro" id="IPR020946">
    <property type="entry name" value="Flavin_mOase-like"/>
</dbReference>
<dbReference type="InterPro" id="IPR050346">
    <property type="entry name" value="FMO-like"/>
</dbReference>
<dbReference type="Gene3D" id="3.50.50.60">
    <property type="entry name" value="FAD/NAD(P)-binding domain"/>
    <property type="match status" value="2"/>
</dbReference>
<comment type="caution">
    <text evidence="7">The sequence shown here is derived from an EMBL/GenBank/DDBJ whole genome shotgun (WGS) entry which is preliminary data.</text>
</comment>
<keyword evidence="5 6" id="KW-0560">Oxidoreductase</keyword>
<comment type="cofactor">
    <cofactor evidence="6">
        <name>FAD</name>
        <dbReference type="ChEBI" id="CHEBI:57692"/>
    </cofactor>
</comment>
<dbReference type="AlphaFoldDB" id="A0A835M7X4"/>
<evidence type="ECO:0000256" key="6">
    <source>
        <dbReference type="RuleBase" id="RU361177"/>
    </source>
</evidence>
<dbReference type="GO" id="GO:0004499">
    <property type="term" value="F:N,N-dimethylaniline monooxygenase activity"/>
    <property type="evidence" value="ECO:0007669"/>
    <property type="project" value="InterPro"/>
</dbReference>
<keyword evidence="2 6" id="KW-0285">Flavoprotein</keyword>
<name>A0A835M7X4_9MAGN</name>
<dbReference type="PRINTS" id="PR00370">
    <property type="entry name" value="FMOXYGENASE"/>
</dbReference>
<dbReference type="PANTHER" id="PTHR23023">
    <property type="entry name" value="DIMETHYLANILINE MONOOXYGENASE"/>
    <property type="match status" value="1"/>
</dbReference>
<comment type="similarity">
    <text evidence="1 6">Belongs to the FMO family.</text>
</comment>
<dbReference type="InterPro" id="IPR000960">
    <property type="entry name" value="Flavin_mOase"/>
</dbReference>
<sequence>MKAQITQPITSQKVAVIGAGVSGLVVARELRQEGHHVIVFEQNNKIGGTWVYNPNTDSDLLSLDPSRTIVHTSLYESLRTNLPREALGFRAYPFIAKEEDKHRDPRRFPGHREVLHYLEDFVSEFGLSELIRFETEVVHVEFMEQRKCAVRSRTKDGNVDNEVFNAVVVCNGHHTVPNVAEVPCIDVWPGKQVHSHNYRVPGPFREKVVVVIGGAFSAFDISREIAGVAKEVHVASRSITNANPTKQLGYDNMWLHSMVRYKFDFPFLDKGVVTVDDNRVGMLYQHIFPPKFAPWLSFVGLTWKFSTFPLYEVQSKWVAGILSGRISLPTQDEMIKDVEAFYLKFEADGIPKRYTHNIWDYQFKYYDWLAAQCQIPPIEEWRSQMYAANGMNRNVRPEAYRDEWEDQNLILQAHDDFLQPLDKGTAEHWNNGNSAEMEVKDSDGGCAVGARQIN</sequence>
<dbReference type="EMBL" id="JADFTS010000003">
    <property type="protein sequence ID" value="KAF9613976.1"/>
    <property type="molecule type" value="Genomic_DNA"/>
</dbReference>
<dbReference type="GO" id="GO:0050660">
    <property type="term" value="F:flavin adenine dinucleotide binding"/>
    <property type="evidence" value="ECO:0007669"/>
    <property type="project" value="InterPro"/>
</dbReference>
<dbReference type="Proteomes" id="UP000631114">
    <property type="component" value="Unassembled WGS sequence"/>
</dbReference>
<evidence type="ECO:0000256" key="1">
    <source>
        <dbReference type="ARBA" id="ARBA00009183"/>
    </source>
</evidence>
<dbReference type="Pfam" id="PF00743">
    <property type="entry name" value="FMO-like"/>
    <property type="match status" value="2"/>
</dbReference>
<evidence type="ECO:0000313" key="7">
    <source>
        <dbReference type="EMBL" id="KAF9613976.1"/>
    </source>
</evidence>
<keyword evidence="6" id="KW-0503">Monooxygenase</keyword>
<dbReference type="GO" id="GO:0050661">
    <property type="term" value="F:NADP binding"/>
    <property type="evidence" value="ECO:0007669"/>
    <property type="project" value="InterPro"/>
</dbReference>
<dbReference type="OrthoDB" id="66881at2759"/>
<accession>A0A835M7X4</accession>
<gene>
    <name evidence="7" type="ORF">IFM89_014169</name>
</gene>